<evidence type="ECO:0000259" key="3">
    <source>
        <dbReference type="Pfam" id="PF00561"/>
    </source>
</evidence>
<name>A0A9N9BVJ0_9GLOM</name>
<comment type="similarity">
    <text evidence="1">Belongs to the AB hydrolase superfamily.</text>
</comment>
<dbReference type="InterPro" id="IPR029058">
    <property type="entry name" value="AB_hydrolase_fold"/>
</dbReference>
<accession>A0A9N9BVJ0</accession>
<feature type="domain" description="AB hydrolase-1" evidence="3">
    <location>
        <begin position="48"/>
        <end position="252"/>
    </location>
</feature>
<evidence type="ECO:0000313" key="5">
    <source>
        <dbReference type="Proteomes" id="UP000789706"/>
    </source>
</evidence>
<reference evidence="4" key="1">
    <citation type="submission" date="2021-06" db="EMBL/GenBank/DDBJ databases">
        <authorList>
            <person name="Kallberg Y."/>
            <person name="Tangrot J."/>
            <person name="Rosling A."/>
        </authorList>
    </citation>
    <scope>NUCLEOTIDE SEQUENCE</scope>
    <source>
        <strain evidence="4">AZ414A</strain>
    </source>
</reference>
<dbReference type="PANTHER" id="PTHR46118:SF4">
    <property type="entry name" value="PROTEIN ABHD11"/>
    <property type="match status" value="1"/>
</dbReference>
<dbReference type="OrthoDB" id="8119704at2759"/>
<keyword evidence="2" id="KW-0378">Hydrolase</keyword>
<feature type="non-terminal residue" evidence="4">
    <location>
        <position position="257"/>
    </location>
</feature>
<keyword evidence="5" id="KW-1185">Reference proteome</keyword>
<dbReference type="AlphaFoldDB" id="A0A9N9BVJ0"/>
<organism evidence="4 5">
    <name type="scientific">Diversispora eburnea</name>
    <dbReference type="NCBI Taxonomy" id="1213867"/>
    <lineage>
        <taxon>Eukaryota</taxon>
        <taxon>Fungi</taxon>
        <taxon>Fungi incertae sedis</taxon>
        <taxon>Mucoromycota</taxon>
        <taxon>Glomeromycotina</taxon>
        <taxon>Glomeromycetes</taxon>
        <taxon>Diversisporales</taxon>
        <taxon>Diversisporaceae</taxon>
        <taxon>Diversispora</taxon>
    </lineage>
</organism>
<protein>
    <submittedName>
        <fullName evidence="4">7834_t:CDS:1</fullName>
    </submittedName>
</protein>
<dbReference type="Pfam" id="PF00561">
    <property type="entry name" value="Abhydrolase_1"/>
    <property type="match status" value="1"/>
</dbReference>
<dbReference type="Gene3D" id="3.40.50.1820">
    <property type="entry name" value="alpha/beta hydrolase"/>
    <property type="match status" value="1"/>
</dbReference>
<dbReference type="InterPro" id="IPR000073">
    <property type="entry name" value="AB_hydrolase_1"/>
</dbReference>
<proteinExistence type="inferred from homology"/>
<comment type="caution">
    <text evidence="4">The sequence shown here is derived from an EMBL/GenBank/DDBJ whole genome shotgun (WGS) entry which is preliminary data.</text>
</comment>
<dbReference type="PANTHER" id="PTHR46118">
    <property type="entry name" value="PROTEIN ABHD11"/>
    <property type="match status" value="1"/>
</dbReference>
<sequence length="257" mass="29903">RNNIVNSPISIMKRTYTNNPHMITPPDTVKLEYSIYEPPRPRERPDSPPIIILHGLFGSKQNWKILSRAFSHRLNTHVFALDLRNHGSSPHSEIHNYEIMADDVNEFIHDHWLKEVVILGHSMCVGMVLALRHEKRIGQLVVVDTAPIYARLNENFKDYIEVMKEIEQLGVTTRRQADQVMRDYISDHVLRQFLLTNLKREAHEQKYSFQIPLDILKDSLETLSGFPFYSAHQAFHKKTLFVVGTRSNYVPPKDILS</sequence>
<evidence type="ECO:0000256" key="2">
    <source>
        <dbReference type="ARBA" id="ARBA00022801"/>
    </source>
</evidence>
<dbReference type="GO" id="GO:0052689">
    <property type="term" value="F:carboxylic ester hydrolase activity"/>
    <property type="evidence" value="ECO:0007669"/>
    <property type="project" value="TreeGrafter"/>
</dbReference>
<dbReference type="SUPFAM" id="SSF53474">
    <property type="entry name" value="alpha/beta-Hydrolases"/>
    <property type="match status" value="1"/>
</dbReference>
<gene>
    <name evidence="4" type="ORF">DEBURN_LOCUS8585</name>
</gene>
<dbReference type="GO" id="GO:0005739">
    <property type="term" value="C:mitochondrion"/>
    <property type="evidence" value="ECO:0007669"/>
    <property type="project" value="TreeGrafter"/>
</dbReference>
<dbReference type="Proteomes" id="UP000789706">
    <property type="component" value="Unassembled WGS sequence"/>
</dbReference>
<dbReference type="EMBL" id="CAJVPK010001306">
    <property type="protein sequence ID" value="CAG8581295.1"/>
    <property type="molecule type" value="Genomic_DNA"/>
</dbReference>
<evidence type="ECO:0000256" key="1">
    <source>
        <dbReference type="ARBA" id="ARBA00008645"/>
    </source>
</evidence>
<evidence type="ECO:0000313" key="4">
    <source>
        <dbReference type="EMBL" id="CAG8581295.1"/>
    </source>
</evidence>